<dbReference type="SUPFAM" id="SSF48452">
    <property type="entry name" value="TPR-like"/>
    <property type="match status" value="2"/>
</dbReference>
<dbReference type="Gene3D" id="3.40.50.300">
    <property type="entry name" value="P-loop containing nucleotide triphosphate hydrolases"/>
    <property type="match status" value="1"/>
</dbReference>
<evidence type="ECO:0000256" key="5">
    <source>
        <dbReference type="PROSITE-ProRule" id="PRU01091"/>
    </source>
</evidence>
<sequence>MIEFVLLGPVEIRAGRQPIDLLQPRQSHVLAALLVDVNRPVPWATLVDRVWGAHPPDGARTAMRAHVSRIRHALRFAGQATEHHETLTHRGGGYELRADPEQVDLHRLRRLAERARRLTTDAAARARLLREAVGLWRGEPLAGLTGEWTSRVRSAWQHERLGVFADWAWAELELGNAASVLSVLTELTEDYPLVESIAAAHVRALHAVGRTAEAIDRYMRIRARLADELGVSPGDDLLRAHRIVVRETASTGSVAAARPGGVDGVPAQLPLAVRGFVGRRAQLTRMDTMLDGRAGTTAVMIVRGTAGIGKTALAVHWAHQVADRFPDGQLYVNLRGFDPVVPRVEPDDAIRRLLLALNVPAHRIPADPDASAALYRAELARRRMVILLDNARDESQVRPLLPGPSGCVVVVTSREALTGLVAAEGADTLGLDVLSTDDGAQMLGGRLGPERLIGEWRAASEIIESCAGLPLALAVAAARAAARPQSPLSDLADELGRARNLLDVLAGNDPHTDLRAVLANSYLALSAPGRRMFRLLGLHPGADITAPAAASLAALPLPQASALLAELAAASLLREHPAGRFACHDLLRAYASELAVTMDPDHHEALLRVLDHYLHTAHAAGRRLSPRRDPMPLDPPRPGTTPGFFTDVSEADDWFAAERATLLAAVERASAAGLDRLAWQLAGTLQTYLGSHRQWADLAAVTGAGLAAAVRLGDPAMQARARRQLGRTWTRLGRFDDAERELTHGLDQYGTLGDLAGQAHAHHHLSHLFQRRDRLDHALDHAQQALDLYRKAGDRGGEARALTAIGWFTARIGDHRPALAAGREALELFRELDDRPGEAGAWGAIGFAHRGLGDDAAAVGDYRRALALFRQLGNRYHEADTLTRLGDAQRTAGDPAGARETWRQALVILGDLRHPDRHQVRARLDDTAP</sequence>
<name>A0A8J3FL14_9ACTN</name>
<dbReference type="InterPro" id="IPR011990">
    <property type="entry name" value="TPR-like_helical_dom_sf"/>
</dbReference>
<organism evidence="7 8">
    <name type="scientific">Mangrovihabitans endophyticus</name>
    <dbReference type="NCBI Taxonomy" id="1751298"/>
    <lineage>
        <taxon>Bacteria</taxon>
        <taxon>Bacillati</taxon>
        <taxon>Actinomycetota</taxon>
        <taxon>Actinomycetes</taxon>
        <taxon>Micromonosporales</taxon>
        <taxon>Micromonosporaceae</taxon>
        <taxon>Mangrovihabitans</taxon>
    </lineage>
</organism>
<reference evidence="7" key="1">
    <citation type="journal article" date="2014" name="Int. J. Syst. Evol. Microbiol.">
        <title>Complete genome sequence of Corynebacterium casei LMG S-19264T (=DSM 44701T), isolated from a smear-ripened cheese.</title>
        <authorList>
            <consortium name="US DOE Joint Genome Institute (JGI-PGF)"/>
            <person name="Walter F."/>
            <person name="Albersmeier A."/>
            <person name="Kalinowski J."/>
            <person name="Ruckert C."/>
        </authorList>
    </citation>
    <scope>NUCLEOTIDE SEQUENCE</scope>
    <source>
        <strain evidence="7">CGMCC 4.7299</strain>
    </source>
</reference>
<proteinExistence type="inferred from homology"/>
<evidence type="ECO:0000256" key="4">
    <source>
        <dbReference type="ARBA" id="ARBA00023163"/>
    </source>
</evidence>
<dbReference type="SUPFAM" id="SSF52540">
    <property type="entry name" value="P-loop containing nucleoside triphosphate hydrolases"/>
    <property type="match status" value="1"/>
</dbReference>
<dbReference type="Proteomes" id="UP000656042">
    <property type="component" value="Unassembled WGS sequence"/>
</dbReference>
<dbReference type="GO" id="GO:0003677">
    <property type="term" value="F:DNA binding"/>
    <property type="evidence" value="ECO:0007669"/>
    <property type="project" value="UniProtKB-UniRule"/>
</dbReference>
<feature type="DNA-binding region" description="OmpR/PhoB-type" evidence="5">
    <location>
        <begin position="1"/>
        <end position="98"/>
    </location>
</feature>
<keyword evidence="4" id="KW-0804">Transcription</keyword>
<dbReference type="Gene3D" id="1.10.10.10">
    <property type="entry name" value="Winged helix-like DNA-binding domain superfamily/Winged helix DNA-binding domain"/>
    <property type="match status" value="1"/>
</dbReference>
<dbReference type="SUPFAM" id="SSF46894">
    <property type="entry name" value="C-terminal effector domain of the bipartite response regulators"/>
    <property type="match status" value="1"/>
</dbReference>
<evidence type="ECO:0000313" key="7">
    <source>
        <dbReference type="EMBL" id="GGK75615.1"/>
    </source>
</evidence>
<dbReference type="Pfam" id="PF00486">
    <property type="entry name" value="Trans_reg_C"/>
    <property type="match status" value="1"/>
</dbReference>
<evidence type="ECO:0000256" key="3">
    <source>
        <dbReference type="ARBA" id="ARBA00023125"/>
    </source>
</evidence>
<dbReference type="PROSITE" id="PS51755">
    <property type="entry name" value="OMPR_PHOB"/>
    <property type="match status" value="1"/>
</dbReference>
<dbReference type="InterPro" id="IPR027417">
    <property type="entry name" value="P-loop_NTPase"/>
</dbReference>
<dbReference type="Gene3D" id="1.25.40.10">
    <property type="entry name" value="Tetratricopeptide repeat domain"/>
    <property type="match status" value="2"/>
</dbReference>
<dbReference type="InterPro" id="IPR051677">
    <property type="entry name" value="AfsR-DnrI-RedD_regulator"/>
</dbReference>
<keyword evidence="3 5" id="KW-0238">DNA-binding</keyword>
<dbReference type="AlphaFoldDB" id="A0A8J3FL14"/>
<dbReference type="GO" id="GO:0006355">
    <property type="term" value="P:regulation of DNA-templated transcription"/>
    <property type="evidence" value="ECO:0007669"/>
    <property type="project" value="InterPro"/>
</dbReference>
<dbReference type="EMBL" id="BMMX01000001">
    <property type="protein sequence ID" value="GGK75615.1"/>
    <property type="molecule type" value="Genomic_DNA"/>
</dbReference>
<comment type="similarity">
    <text evidence="1">Belongs to the AfsR/DnrI/RedD regulatory family.</text>
</comment>
<keyword evidence="2" id="KW-0805">Transcription regulation</keyword>
<reference evidence="7" key="2">
    <citation type="submission" date="2020-09" db="EMBL/GenBank/DDBJ databases">
        <authorList>
            <person name="Sun Q."/>
            <person name="Zhou Y."/>
        </authorList>
    </citation>
    <scope>NUCLEOTIDE SEQUENCE</scope>
    <source>
        <strain evidence="7">CGMCC 4.7299</strain>
    </source>
</reference>
<dbReference type="InterPro" id="IPR016032">
    <property type="entry name" value="Sig_transdc_resp-reg_C-effctor"/>
</dbReference>
<evidence type="ECO:0000256" key="2">
    <source>
        <dbReference type="ARBA" id="ARBA00023015"/>
    </source>
</evidence>
<keyword evidence="8" id="KW-1185">Reference proteome</keyword>
<gene>
    <name evidence="7" type="ORF">GCM10012284_07010</name>
</gene>
<protein>
    <submittedName>
        <fullName evidence="7">SARP family transcriptional regulator</fullName>
    </submittedName>
</protein>
<dbReference type="SMART" id="SM01043">
    <property type="entry name" value="BTAD"/>
    <property type="match status" value="1"/>
</dbReference>
<accession>A0A8J3FL14</accession>
<dbReference type="Pfam" id="PF13424">
    <property type="entry name" value="TPR_12"/>
    <property type="match status" value="2"/>
</dbReference>
<feature type="domain" description="OmpR/PhoB-type" evidence="6">
    <location>
        <begin position="1"/>
        <end position="98"/>
    </location>
</feature>
<dbReference type="GO" id="GO:0043531">
    <property type="term" value="F:ADP binding"/>
    <property type="evidence" value="ECO:0007669"/>
    <property type="project" value="InterPro"/>
</dbReference>
<evidence type="ECO:0000313" key="8">
    <source>
        <dbReference type="Proteomes" id="UP000656042"/>
    </source>
</evidence>
<comment type="caution">
    <text evidence="7">The sequence shown here is derived from an EMBL/GenBank/DDBJ whole genome shotgun (WGS) entry which is preliminary data.</text>
</comment>
<dbReference type="InterPro" id="IPR001867">
    <property type="entry name" value="OmpR/PhoB-type_DNA-bd"/>
</dbReference>
<dbReference type="PANTHER" id="PTHR35807:SF1">
    <property type="entry name" value="TRANSCRIPTIONAL REGULATOR REDD"/>
    <property type="match status" value="1"/>
</dbReference>
<dbReference type="CDD" id="cd15831">
    <property type="entry name" value="BTAD"/>
    <property type="match status" value="1"/>
</dbReference>
<dbReference type="GO" id="GO:0000160">
    <property type="term" value="P:phosphorelay signal transduction system"/>
    <property type="evidence" value="ECO:0007669"/>
    <property type="project" value="InterPro"/>
</dbReference>
<evidence type="ECO:0000259" key="6">
    <source>
        <dbReference type="PROSITE" id="PS51755"/>
    </source>
</evidence>
<dbReference type="SMART" id="SM00028">
    <property type="entry name" value="TPR"/>
    <property type="match status" value="5"/>
</dbReference>
<dbReference type="SMART" id="SM00862">
    <property type="entry name" value="Trans_reg_C"/>
    <property type="match status" value="1"/>
</dbReference>
<dbReference type="InterPro" id="IPR019734">
    <property type="entry name" value="TPR_rpt"/>
</dbReference>
<evidence type="ECO:0000256" key="1">
    <source>
        <dbReference type="ARBA" id="ARBA00005820"/>
    </source>
</evidence>
<dbReference type="PRINTS" id="PR00364">
    <property type="entry name" value="DISEASERSIST"/>
</dbReference>
<dbReference type="RefSeq" id="WP_189077521.1">
    <property type="nucleotide sequence ID" value="NZ_BMMX01000001.1"/>
</dbReference>
<dbReference type="InterPro" id="IPR005158">
    <property type="entry name" value="BTAD"/>
</dbReference>
<dbReference type="InterPro" id="IPR036388">
    <property type="entry name" value="WH-like_DNA-bd_sf"/>
</dbReference>
<dbReference type="Pfam" id="PF03704">
    <property type="entry name" value="BTAD"/>
    <property type="match status" value="1"/>
</dbReference>
<dbReference type="PANTHER" id="PTHR35807">
    <property type="entry name" value="TRANSCRIPTIONAL REGULATOR REDD-RELATED"/>
    <property type="match status" value="1"/>
</dbReference>